<keyword evidence="1" id="KW-1185">Reference proteome</keyword>
<accession>A0A915PWE2</accession>
<protein>
    <submittedName>
        <fullName evidence="2">Polymerase nucleotidyl transferase domain-containing protein</fullName>
    </submittedName>
</protein>
<organism evidence="1 2">
    <name type="scientific">Setaria digitata</name>
    <dbReference type="NCBI Taxonomy" id="48799"/>
    <lineage>
        <taxon>Eukaryota</taxon>
        <taxon>Metazoa</taxon>
        <taxon>Ecdysozoa</taxon>
        <taxon>Nematoda</taxon>
        <taxon>Chromadorea</taxon>
        <taxon>Rhabditida</taxon>
        <taxon>Spirurina</taxon>
        <taxon>Spiruromorpha</taxon>
        <taxon>Filarioidea</taxon>
        <taxon>Setariidae</taxon>
        <taxon>Setaria</taxon>
    </lineage>
</organism>
<proteinExistence type="predicted"/>
<dbReference type="AlphaFoldDB" id="A0A915PWE2"/>
<dbReference type="Proteomes" id="UP000887581">
    <property type="component" value="Unplaced"/>
</dbReference>
<dbReference type="WBParaSite" id="sdigi.contig5.g697.t1">
    <property type="protein sequence ID" value="sdigi.contig5.g697.t1"/>
    <property type="gene ID" value="sdigi.contig5.g697"/>
</dbReference>
<evidence type="ECO:0000313" key="2">
    <source>
        <dbReference type="WBParaSite" id="sdigi.contig5.g697.t1"/>
    </source>
</evidence>
<sequence length="58" mass="6318">MLVTQQYGLISGVVLSGGGTRGIWGEDLDFICFGLKKLPLRAQKHSNVNKGSVENDRN</sequence>
<reference evidence="2" key="1">
    <citation type="submission" date="2022-11" db="UniProtKB">
        <authorList>
            <consortium name="WormBaseParasite"/>
        </authorList>
    </citation>
    <scope>IDENTIFICATION</scope>
</reference>
<evidence type="ECO:0000313" key="1">
    <source>
        <dbReference type="Proteomes" id="UP000887581"/>
    </source>
</evidence>
<name>A0A915PWE2_9BILA</name>